<reference evidence="2" key="1">
    <citation type="submission" date="2020-05" db="EMBL/GenBank/DDBJ databases">
        <title>Mycena genomes resolve the evolution of fungal bioluminescence.</title>
        <authorList>
            <person name="Tsai I.J."/>
        </authorList>
    </citation>
    <scope>NUCLEOTIDE SEQUENCE</scope>
    <source>
        <strain evidence="2">110903Hualien_Pintung</strain>
    </source>
</reference>
<dbReference type="EMBL" id="JACAZE010000013">
    <property type="protein sequence ID" value="KAF7300312.1"/>
    <property type="molecule type" value="Genomic_DNA"/>
</dbReference>
<dbReference type="AlphaFoldDB" id="A0A8H6SL60"/>
<feature type="compositionally biased region" description="Low complexity" evidence="1">
    <location>
        <begin position="95"/>
        <end position="112"/>
    </location>
</feature>
<keyword evidence="3" id="KW-1185">Reference proteome</keyword>
<feature type="compositionally biased region" description="Basic and acidic residues" evidence="1">
    <location>
        <begin position="147"/>
        <end position="158"/>
    </location>
</feature>
<feature type="compositionally biased region" description="Polar residues" evidence="1">
    <location>
        <begin position="34"/>
        <end position="46"/>
    </location>
</feature>
<organism evidence="2 3">
    <name type="scientific">Mycena chlorophos</name>
    <name type="common">Agaric fungus</name>
    <name type="synonym">Agaricus chlorophos</name>
    <dbReference type="NCBI Taxonomy" id="658473"/>
    <lineage>
        <taxon>Eukaryota</taxon>
        <taxon>Fungi</taxon>
        <taxon>Dikarya</taxon>
        <taxon>Basidiomycota</taxon>
        <taxon>Agaricomycotina</taxon>
        <taxon>Agaricomycetes</taxon>
        <taxon>Agaricomycetidae</taxon>
        <taxon>Agaricales</taxon>
        <taxon>Marasmiineae</taxon>
        <taxon>Mycenaceae</taxon>
        <taxon>Mycena</taxon>
    </lineage>
</organism>
<gene>
    <name evidence="2" type="ORF">HMN09_00914500</name>
</gene>
<feature type="compositionally biased region" description="Low complexity" evidence="1">
    <location>
        <begin position="208"/>
        <end position="228"/>
    </location>
</feature>
<accession>A0A8H6SL60</accession>
<dbReference type="Proteomes" id="UP000613580">
    <property type="component" value="Unassembled WGS sequence"/>
</dbReference>
<proteinExistence type="predicted"/>
<comment type="caution">
    <text evidence="2">The sequence shown here is derived from an EMBL/GenBank/DDBJ whole genome shotgun (WGS) entry which is preliminary data.</text>
</comment>
<feature type="region of interest" description="Disordered" evidence="1">
    <location>
        <begin position="141"/>
        <end position="168"/>
    </location>
</feature>
<evidence type="ECO:0000313" key="3">
    <source>
        <dbReference type="Proteomes" id="UP000613580"/>
    </source>
</evidence>
<dbReference type="OrthoDB" id="3215907at2759"/>
<evidence type="ECO:0000313" key="2">
    <source>
        <dbReference type="EMBL" id="KAF7300312.1"/>
    </source>
</evidence>
<sequence length="272" mass="28833">MHKLGAVLGETPFLVSRADDPDSIPPLPSFAPRTPTSPSHGRSFSVATPGPRTKLYTPTPRGSSLRRAASSKSHHGERPMLVIDVPHPDSVASGLTSLSPDPSSPLTPTTTDNISSDEANSDAARRRKLAKLARTLGENVPPSLVFPDHKDKEAERAVKGRRRASTLTSQVPDVVADWNVNAAAAAAPTAVRVSPTPSARPSIDSFRSAHSSHSSSTAHGSQTTHSSGEYLVVPRENVATNTHRSEKGWSGEWGGNLSTDEVVKGLRGLKMK</sequence>
<protein>
    <submittedName>
        <fullName evidence="2">Uncharacterized protein</fullName>
    </submittedName>
</protein>
<feature type="region of interest" description="Disordered" evidence="1">
    <location>
        <begin position="187"/>
        <end position="231"/>
    </location>
</feature>
<evidence type="ECO:0000256" key="1">
    <source>
        <dbReference type="SAM" id="MobiDB-lite"/>
    </source>
</evidence>
<feature type="region of interest" description="Disordered" evidence="1">
    <location>
        <begin position="14"/>
        <end position="121"/>
    </location>
</feature>
<name>A0A8H6SL60_MYCCL</name>